<dbReference type="PATRIC" id="fig|1163745.3.peg.1292"/>
<dbReference type="Gene3D" id="2.40.128.520">
    <property type="match status" value="1"/>
</dbReference>
<evidence type="ECO:0000313" key="2">
    <source>
        <dbReference type="EMBL" id="AFI06223.1"/>
    </source>
</evidence>
<name>I0ETF4_HELCM</name>
<protein>
    <recommendedName>
        <fullName evidence="1">DUF2147 domain-containing protein</fullName>
    </recommendedName>
</protein>
<dbReference type="Proteomes" id="UP000005013">
    <property type="component" value="Chromosome"/>
</dbReference>
<evidence type="ECO:0000313" key="3">
    <source>
        <dbReference type="Proteomes" id="UP000005013"/>
    </source>
</evidence>
<dbReference type="eggNOG" id="COG4731">
    <property type="taxonomic scope" value="Bacteria"/>
</dbReference>
<gene>
    <name evidence="2" type="ordered locus">HCD_06105</name>
</gene>
<dbReference type="EMBL" id="CP003481">
    <property type="protein sequence ID" value="AFI06223.1"/>
    <property type="molecule type" value="Genomic_DNA"/>
</dbReference>
<organism evidence="2 3">
    <name type="scientific">Helicobacter cetorum (strain ATCC BAA-540 / CCUG 52418 / MIT 99-5656)</name>
    <dbReference type="NCBI Taxonomy" id="1163745"/>
    <lineage>
        <taxon>Bacteria</taxon>
        <taxon>Pseudomonadati</taxon>
        <taxon>Campylobacterota</taxon>
        <taxon>Epsilonproteobacteria</taxon>
        <taxon>Campylobacterales</taxon>
        <taxon>Helicobacteraceae</taxon>
        <taxon>Helicobacter</taxon>
    </lineage>
</organism>
<dbReference type="RefSeq" id="WP_014659711.1">
    <property type="nucleotide sequence ID" value="NC_017735.1"/>
</dbReference>
<dbReference type="OrthoDB" id="5324495at2"/>
<dbReference type="KEGG" id="hcm:HCD_06105"/>
<feature type="domain" description="DUF2147" evidence="1">
    <location>
        <begin position="21"/>
        <end position="137"/>
    </location>
</feature>
<keyword evidence="3" id="KW-1185">Reference proteome</keyword>
<evidence type="ECO:0000259" key="1">
    <source>
        <dbReference type="Pfam" id="PF09917"/>
    </source>
</evidence>
<accession>I0ETF4</accession>
<dbReference type="HOGENOM" id="CLU_108869_2_0_7"/>
<sequence length="164" mass="18883">MVTIIIFLAFFGFLGAVELSGIYQTQAFLHMKSSYVEFFKYKGKFYAYGISNVDGSSARKDKYNPNPELRNRSDKGVVFLSGLVKKGDRSYKDGKAYNFYDGKTYYVKVTQNSKGDLEFTPSYDKWGYVGKTFIWKRMSNEQVKALKLKRFNLNEVLKTIQASP</sequence>
<dbReference type="InterPro" id="IPR019223">
    <property type="entry name" value="DUF2147"/>
</dbReference>
<proteinExistence type="predicted"/>
<reference evidence="2 3" key="1">
    <citation type="journal article" date="2013" name="PLoS ONE">
        <title>Sequence Divergence and Conservation in Genomes ofHelicobacter cetorum Strains from a Dolphin and a Whale.</title>
        <authorList>
            <person name="Kersulyte D."/>
            <person name="Rossi M."/>
            <person name="Berg D.E."/>
        </authorList>
    </citation>
    <scope>NUCLEOTIDE SEQUENCE [LARGE SCALE GENOMIC DNA]</scope>
    <source>
        <strain evidence="2 3">MIT 99-5656</strain>
    </source>
</reference>
<dbReference type="STRING" id="1163745.HCD_06105"/>
<dbReference type="Pfam" id="PF09917">
    <property type="entry name" value="DUF2147"/>
    <property type="match status" value="1"/>
</dbReference>
<dbReference type="AlphaFoldDB" id="I0ETF4"/>